<evidence type="ECO:0000313" key="3">
    <source>
        <dbReference type="EMBL" id="VAX14477.1"/>
    </source>
</evidence>
<reference evidence="3" key="1">
    <citation type="submission" date="2018-06" db="EMBL/GenBank/DDBJ databases">
        <authorList>
            <person name="Zhirakovskaya E."/>
        </authorList>
    </citation>
    <scope>NUCLEOTIDE SEQUENCE</scope>
</reference>
<feature type="compositionally biased region" description="Low complexity" evidence="2">
    <location>
        <begin position="31"/>
        <end position="40"/>
    </location>
</feature>
<dbReference type="AlphaFoldDB" id="A0A3B1CCF9"/>
<sequence length="97" mass="10988">MKTFCLLSAMCLGLISSPVFADEGMPKGKSDMQMNSSMSMQDKKGCEKMHGMMNPEKMKGMMQMKKKHMQKMETHLANIEKLLSQLVKLEKQKASVK</sequence>
<gene>
    <name evidence="3" type="ORF">MNBD_GAMMA24-855</name>
</gene>
<organism evidence="3">
    <name type="scientific">hydrothermal vent metagenome</name>
    <dbReference type="NCBI Taxonomy" id="652676"/>
    <lineage>
        <taxon>unclassified sequences</taxon>
        <taxon>metagenomes</taxon>
        <taxon>ecological metagenomes</taxon>
    </lineage>
</organism>
<name>A0A3B1CCF9_9ZZZZ</name>
<feature type="coiled-coil region" evidence="1">
    <location>
        <begin position="65"/>
        <end position="92"/>
    </location>
</feature>
<feature type="compositionally biased region" description="Basic and acidic residues" evidence="2">
    <location>
        <begin position="41"/>
        <end position="50"/>
    </location>
</feature>
<evidence type="ECO:0000256" key="2">
    <source>
        <dbReference type="SAM" id="MobiDB-lite"/>
    </source>
</evidence>
<dbReference type="EMBL" id="UOFZ01000176">
    <property type="protein sequence ID" value="VAX14477.1"/>
    <property type="molecule type" value="Genomic_DNA"/>
</dbReference>
<accession>A0A3B1CCF9</accession>
<feature type="region of interest" description="Disordered" evidence="2">
    <location>
        <begin position="25"/>
        <end position="52"/>
    </location>
</feature>
<evidence type="ECO:0000256" key="1">
    <source>
        <dbReference type="SAM" id="Coils"/>
    </source>
</evidence>
<proteinExistence type="predicted"/>
<protein>
    <submittedName>
        <fullName evidence="3">Uncharacterized protein</fullName>
    </submittedName>
</protein>
<keyword evidence="1" id="KW-0175">Coiled coil</keyword>